<dbReference type="Proteomes" id="UP001324287">
    <property type="component" value="Chromosome"/>
</dbReference>
<dbReference type="InterPro" id="IPR001789">
    <property type="entry name" value="Sig_transdc_resp-reg_receiver"/>
</dbReference>
<keyword evidence="4" id="KW-1185">Reference proteome</keyword>
<comment type="caution">
    <text evidence="1">Lacks conserved residue(s) required for the propagation of feature annotation.</text>
</comment>
<accession>A0ABZ1B8L5</accession>
<feature type="domain" description="Response regulatory" evidence="2">
    <location>
        <begin position="9"/>
        <end position="45"/>
    </location>
</feature>
<dbReference type="SUPFAM" id="SSF52172">
    <property type="entry name" value="CheY-like"/>
    <property type="match status" value="1"/>
</dbReference>
<dbReference type="RefSeq" id="WP_324277037.1">
    <property type="nucleotide sequence ID" value="NZ_CP141261.1"/>
</dbReference>
<protein>
    <recommendedName>
        <fullName evidence="2">Response regulatory domain-containing protein</fullName>
    </recommendedName>
</protein>
<dbReference type="Gene3D" id="3.40.50.2300">
    <property type="match status" value="1"/>
</dbReference>
<evidence type="ECO:0000313" key="4">
    <source>
        <dbReference type="Proteomes" id="UP001324287"/>
    </source>
</evidence>
<dbReference type="EMBL" id="CP141261">
    <property type="protein sequence ID" value="WRL65719.1"/>
    <property type="molecule type" value="Genomic_DNA"/>
</dbReference>
<gene>
    <name evidence="3" type="ORF">U6N30_09115</name>
</gene>
<proteinExistence type="predicted"/>
<dbReference type="InterPro" id="IPR011006">
    <property type="entry name" value="CheY-like_superfamily"/>
</dbReference>
<reference evidence="3 4" key="1">
    <citation type="submission" date="2023-12" db="EMBL/GenBank/DDBJ databases">
        <title>Blastococcus brunescens sp. nov., an actonobacterium isolated from sandstone collected in sahara desert.</title>
        <authorList>
            <person name="Gtari M."/>
            <person name="Ghodhbane F."/>
        </authorList>
    </citation>
    <scope>NUCLEOTIDE SEQUENCE [LARGE SCALE GENOMIC DNA]</scope>
    <source>
        <strain evidence="3 4">BMG 8361</strain>
    </source>
</reference>
<sequence length="45" mass="4785">MNAPSPSITVLVVDDHAVVRRGVVAYLEALEDVVVTGEAGHGERR</sequence>
<evidence type="ECO:0000313" key="3">
    <source>
        <dbReference type="EMBL" id="WRL65719.1"/>
    </source>
</evidence>
<organism evidence="3 4">
    <name type="scientific">Blastococcus brunescens</name>
    <dbReference type="NCBI Taxonomy" id="1564165"/>
    <lineage>
        <taxon>Bacteria</taxon>
        <taxon>Bacillati</taxon>
        <taxon>Actinomycetota</taxon>
        <taxon>Actinomycetes</taxon>
        <taxon>Geodermatophilales</taxon>
        <taxon>Geodermatophilaceae</taxon>
        <taxon>Blastococcus</taxon>
    </lineage>
</organism>
<evidence type="ECO:0000256" key="1">
    <source>
        <dbReference type="PROSITE-ProRule" id="PRU00169"/>
    </source>
</evidence>
<dbReference type="PROSITE" id="PS50110">
    <property type="entry name" value="RESPONSE_REGULATORY"/>
    <property type="match status" value="1"/>
</dbReference>
<name>A0ABZ1B8L5_9ACTN</name>
<evidence type="ECO:0000259" key="2">
    <source>
        <dbReference type="PROSITE" id="PS50110"/>
    </source>
</evidence>